<protein>
    <submittedName>
        <fullName evidence="1">Uncharacterized protein</fullName>
    </submittedName>
</protein>
<gene>
    <name evidence="1" type="ORF">E5336_10355</name>
</gene>
<dbReference type="Proteomes" id="UP000308836">
    <property type="component" value="Unassembled WGS sequence"/>
</dbReference>
<name>A0AC61R532_9FIRM</name>
<sequence>MKTLDSTAGWSWTMASFVNWKRLTTISLVEVAALTLVKAVVRLFPFGDIAFLTVSRLSTSLLVALSFLWIQIVVFCATVLYSDFYRQNQRNIQIRVGKRKAQTLLTGNIVFGALLYEALVVAFSGLSYWKPGLANALLLIVVLGLSGKKIKNGSMEVLVFFGFTALSLLTNTLFL</sequence>
<accession>A0AC61R532</accession>
<dbReference type="EMBL" id="SRYG01000023">
    <property type="protein sequence ID" value="TGY65096.1"/>
    <property type="molecule type" value="Genomic_DNA"/>
</dbReference>
<comment type="caution">
    <text evidence="1">The sequence shown here is derived from an EMBL/GenBank/DDBJ whole genome shotgun (WGS) entry which is preliminary data.</text>
</comment>
<organism evidence="1 2">
    <name type="scientific">Dubosiella muris</name>
    <dbReference type="NCBI Taxonomy" id="3038133"/>
    <lineage>
        <taxon>Bacteria</taxon>
        <taxon>Bacillati</taxon>
        <taxon>Bacillota</taxon>
        <taxon>Erysipelotrichia</taxon>
        <taxon>Erysipelotrichales</taxon>
        <taxon>Erysipelotrichaceae</taxon>
        <taxon>Dubosiella</taxon>
    </lineage>
</organism>
<keyword evidence="2" id="KW-1185">Reference proteome</keyword>
<evidence type="ECO:0000313" key="1">
    <source>
        <dbReference type="EMBL" id="TGY65096.1"/>
    </source>
</evidence>
<proteinExistence type="predicted"/>
<evidence type="ECO:0000313" key="2">
    <source>
        <dbReference type="Proteomes" id="UP000308836"/>
    </source>
</evidence>
<reference evidence="1" key="1">
    <citation type="submission" date="2019-04" db="EMBL/GenBank/DDBJ databases">
        <title>Microbes associate with the intestines of laboratory mice.</title>
        <authorList>
            <person name="Navarre W."/>
            <person name="Wong E."/>
            <person name="Huang K."/>
            <person name="Tropini C."/>
            <person name="Ng K."/>
            <person name="Yu B."/>
        </authorList>
    </citation>
    <scope>NUCLEOTIDE SEQUENCE</scope>
    <source>
        <strain evidence="1">NM09_H32</strain>
    </source>
</reference>